<keyword evidence="1" id="KW-0812">Transmembrane</keyword>
<dbReference type="AlphaFoldDB" id="U7D9A7"/>
<feature type="transmembrane region" description="Helical" evidence="1">
    <location>
        <begin position="29"/>
        <end position="53"/>
    </location>
</feature>
<proteinExistence type="predicted"/>
<keyword evidence="1" id="KW-1133">Transmembrane helix</keyword>
<reference evidence="2 3" key="1">
    <citation type="journal article" date="2013" name="Environ. Microbiol.">
        <title>Genome analysis of Chitinivibrio alkaliphilus gen. nov., sp. nov., a novel extremely haloalkaliphilic anaerobic chitinolytic bacterium from the candidate phylum Termite Group 3.</title>
        <authorList>
            <person name="Sorokin D.Y."/>
            <person name="Gumerov V.M."/>
            <person name="Rakitin A.L."/>
            <person name="Beletsky A.V."/>
            <person name="Damste J.S."/>
            <person name="Muyzer G."/>
            <person name="Mardanov A.V."/>
            <person name="Ravin N.V."/>
        </authorList>
    </citation>
    <scope>NUCLEOTIDE SEQUENCE [LARGE SCALE GENOMIC DNA]</scope>
    <source>
        <strain evidence="2 3">ACht1</strain>
    </source>
</reference>
<gene>
    <name evidence="2" type="ORF">CALK_0895</name>
</gene>
<name>U7D9A7_9BACT</name>
<dbReference type="STRING" id="1313304.CALK_0895"/>
<dbReference type="EMBL" id="ASJR01000006">
    <property type="protein sequence ID" value="ERP32166.1"/>
    <property type="molecule type" value="Genomic_DNA"/>
</dbReference>
<protein>
    <recommendedName>
        <fullName evidence="4">DUF3899 domain-containing protein</fullName>
    </recommendedName>
</protein>
<evidence type="ECO:0000256" key="1">
    <source>
        <dbReference type="SAM" id="Phobius"/>
    </source>
</evidence>
<evidence type="ECO:0000313" key="2">
    <source>
        <dbReference type="EMBL" id="ERP32166.1"/>
    </source>
</evidence>
<organism evidence="2 3">
    <name type="scientific">Chitinivibrio alkaliphilus ACht1</name>
    <dbReference type="NCBI Taxonomy" id="1313304"/>
    <lineage>
        <taxon>Bacteria</taxon>
        <taxon>Pseudomonadati</taxon>
        <taxon>Fibrobacterota</taxon>
        <taxon>Chitinivibrionia</taxon>
        <taxon>Chitinivibrionales</taxon>
        <taxon>Chitinivibrionaceae</taxon>
        <taxon>Chitinivibrio</taxon>
    </lineage>
</organism>
<feature type="transmembrane region" description="Helical" evidence="1">
    <location>
        <begin position="90"/>
        <end position="113"/>
    </location>
</feature>
<sequence>MKKRNVLYLIGLLFLSVGVVWYGGTNRSLLAFCDTLFAGAMITLLFGLILVIINSSRLHYYKYITEKFRRKKGAESAESFEKSEARRFSYVVYGVYFAAAGVLGVAVCAYLTVHYSL</sequence>
<accession>U7D9A7</accession>
<keyword evidence="3" id="KW-1185">Reference proteome</keyword>
<feature type="transmembrane region" description="Helical" evidence="1">
    <location>
        <begin position="7"/>
        <end position="23"/>
    </location>
</feature>
<keyword evidence="1" id="KW-0472">Membrane</keyword>
<dbReference type="RefSeq" id="WP_022636397.1">
    <property type="nucleotide sequence ID" value="NZ_ASJR01000006.1"/>
</dbReference>
<comment type="caution">
    <text evidence="2">The sequence shown here is derived from an EMBL/GenBank/DDBJ whole genome shotgun (WGS) entry which is preliminary data.</text>
</comment>
<dbReference type="Proteomes" id="UP000017148">
    <property type="component" value="Unassembled WGS sequence"/>
</dbReference>
<evidence type="ECO:0008006" key="4">
    <source>
        <dbReference type="Google" id="ProtNLM"/>
    </source>
</evidence>
<evidence type="ECO:0000313" key="3">
    <source>
        <dbReference type="Proteomes" id="UP000017148"/>
    </source>
</evidence>